<dbReference type="AlphaFoldDB" id="A0A1M7EWE1"/>
<evidence type="ECO:0008006" key="5">
    <source>
        <dbReference type="Google" id="ProtNLM"/>
    </source>
</evidence>
<dbReference type="STRING" id="946677.SAMN05444484_103108"/>
<organism evidence="3 4">
    <name type="scientific">Flavobacterium chilense</name>
    <dbReference type="NCBI Taxonomy" id="946677"/>
    <lineage>
        <taxon>Bacteria</taxon>
        <taxon>Pseudomonadati</taxon>
        <taxon>Bacteroidota</taxon>
        <taxon>Flavobacteriia</taxon>
        <taxon>Flavobacteriales</taxon>
        <taxon>Flavobacteriaceae</taxon>
        <taxon>Flavobacterium</taxon>
    </lineage>
</organism>
<dbReference type="Proteomes" id="UP000184028">
    <property type="component" value="Unassembled WGS sequence"/>
</dbReference>
<dbReference type="RefSeq" id="WP_068842612.1">
    <property type="nucleotide sequence ID" value="NZ_FRBT01000003.1"/>
</dbReference>
<feature type="coiled-coil region" evidence="1">
    <location>
        <begin position="82"/>
        <end position="109"/>
    </location>
</feature>
<proteinExistence type="predicted"/>
<keyword evidence="1" id="KW-0175">Coiled coil</keyword>
<feature type="chain" id="PRO_5009925644" description="DUF3826 domain-containing protein" evidence="2">
    <location>
        <begin position="23"/>
        <end position="229"/>
    </location>
</feature>
<dbReference type="OrthoDB" id="1375905at2"/>
<reference evidence="4" key="1">
    <citation type="submission" date="2016-11" db="EMBL/GenBank/DDBJ databases">
        <authorList>
            <person name="Varghese N."/>
            <person name="Submissions S."/>
        </authorList>
    </citation>
    <scope>NUCLEOTIDE SEQUENCE [LARGE SCALE GENOMIC DNA]</scope>
    <source>
        <strain evidence="4">DSM 24724</strain>
    </source>
</reference>
<keyword evidence="2" id="KW-0732">Signal</keyword>
<dbReference type="EMBL" id="FRBT01000003">
    <property type="protein sequence ID" value="SHL95956.1"/>
    <property type="molecule type" value="Genomic_DNA"/>
</dbReference>
<gene>
    <name evidence="3" type="ORF">SAMN05444484_103108</name>
</gene>
<evidence type="ECO:0000313" key="3">
    <source>
        <dbReference type="EMBL" id="SHL95956.1"/>
    </source>
</evidence>
<evidence type="ECO:0000256" key="1">
    <source>
        <dbReference type="SAM" id="Coils"/>
    </source>
</evidence>
<name>A0A1M7EWE1_9FLAO</name>
<evidence type="ECO:0000313" key="4">
    <source>
        <dbReference type="Proteomes" id="UP000184028"/>
    </source>
</evidence>
<evidence type="ECO:0000256" key="2">
    <source>
        <dbReference type="SAM" id="SignalP"/>
    </source>
</evidence>
<feature type="signal peptide" evidence="2">
    <location>
        <begin position="1"/>
        <end position="22"/>
    </location>
</feature>
<sequence>MALNKINAGLLSLVFAFSTLNAQQHLDPEYVKVTNERAAKIVTKLDLKNEAKEKAVSNIIAQQFRDLTEIQDGRDAEIKKVKEDTSLAKEKQNEKIDKLKSKADESIAKLHKSYIKKLGKELSEDKITEVKDGMTYGVLPITVAGYNDMLPNLTAEQKDYIYKALVEAREHAMDAGSSKEKHGWFGKYKGRINNYLSKQGYDLNKESADWHKRIEEREKSKTKDSTVKE</sequence>
<keyword evidence="4" id="KW-1185">Reference proteome</keyword>
<protein>
    <recommendedName>
        <fullName evidence="5">DUF3826 domain-containing protein</fullName>
    </recommendedName>
</protein>
<dbReference type="InterPro" id="IPR024284">
    <property type="entry name" value="DUF3826"/>
</dbReference>
<dbReference type="Pfam" id="PF12875">
    <property type="entry name" value="DUF3826"/>
    <property type="match status" value="1"/>
</dbReference>
<accession>A0A1M7EWE1</accession>